<accession>A0A165CQS9</accession>
<feature type="domain" description="Auxiliary Activity family 9 catalytic" evidence="5">
    <location>
        <begin position="23"/>
        <end position="238"/>
    </location>
</feature>
<dbReference type="CDD" id="cd21175">
    <property type="entry name" value="LPMO_AA9"/>
    <property type="match status" value="1"/>
</dbReference>
<evidence type="ECO:0000313" key="6">
    <source>
        <dbReference type="EMBL" id="KZV82922.1"/>
    </source>
</evidence>
<dbReference type="GO" id="GO:0005576">
    <property type="term" value="C:extracellular region"/>
    <property type="evidence" value="ECO:0007669"/>
    <property type="project" value="UniProtKB-SubCell"/>
</dbReference>
<protein>
    <recommendedName>
        <fullName evidence="2">AA9 family lytic polysaccharide monooxygenase</fullName>
        <ecNumber evidence="2">1.14.99.56</ecNumber>
    </recommendedName>
    <alternativeName>
        <fullName evidence="2">Endo-beta-1,4-glucanase</fullName>
    </alternativeName>
    <alternativeName>
        <fullName evidence="2">Glycosyl hydrolase 61 family protein</fullName>
    </alternativeName>
</protein>
<comment type="subcellular location">
    <subcellularLocation>
        <location evidence="2">Secreted</location>
    </subcellularLocation>
</comment>
<dbReference type="STRING" id="1314781.A0A165CQS9"/>
<evidence type="ECO:0000256" key="3">
    <source>
        <dbReference type="SAM" id="MobiDB-lite"/>
    </source>
</evidence>
<dbReference type="InterPro" id="IPR049892">
    <property type="entry name" value="AA9"/>
</dbReference>
<feature type="signal peptide" evidence="4">
    <location>
        <begin position="1"/>
        <end position="22"/>
    </location>
</feature>
<reference evidence="6 7" key="1">
    <citation type="journal article" date="2016" name="Mol. Biol. Evol.">
        <title>Comparative Genomics of Early-Diverging Mushroom-Forming Fungi Provides Insights into the Origins of Lignocellulose Decay Capabilities.</title>
        <authorList>
            <person name="Nagy L.G."/>
            <person name="Riley R."/>
            <person name="Tritt A."/>
            <person name="Adam C."/>
            <person name="Daum C."/>
            <person name="Floudas D."/>
            <person name="Sun H."/>
            <person name="Yadav J.S."/>
            <person name="Pangilinan J."/>
            <person name="Larsson K.H."/>
            <person name="Matsuura K."/>
            <person name="Barry K."/>
            <person name="Labutti K."/>
            <person name="Kuo R."/>
            <person name="Ohm R.A."/>
            <person name="Bhattacharya S.S."/>
            <person name="Shirouzu T."/>
            <person name="Yoshinaga Y."/>
            <person name="Martin F.M."/>
            <person name="Grigoriev I.V."/>
            <person name="Hibbett D.S."/>
        </authorList>
    </citation>
    <scope>NUCLEOTIDE SEQUENCE [LARGE SCALE GENOMIC DNA]</scope>
    <source>
        <strain evidence="6 7">HHB12029</strain>
    </source>
</reference>
<evidence type="ECO:0000256" key="2">
    <source>
        <dbReference type="RuleBase" id="RU368122"/>
    </source>
</evidence>
<feature type="region of interest" description="Disordered" evidence="3">
    <location>
        <begin position="269"/>
        <end position="329"/>
    </location>
</feature>
<feature type="compositionally biased region" description="Polar residues" evidence="3">
    <location>
        <begin position="308"/>
        <end position="318"/>
    </location>
</feature>
<comment type="catalytic activity">
    <reaction evidence="2">
        <text>[(1-&gt;4)-beta-D-glucosyl]n+m + reduced acceptor + O2 = 4-dehydro-beta-D-glucosyl-[(1-&gt;4)-beta-D-glucosyl]n-1 + [(1-&gt;4)-beta-D-glucosyl]m + acceptor + H2O.</text>
        <dbReference type="EC" id="1.14.99.56"/>
    </reaction>
</comment>
<sequence length="329" mass="34545">MKSATLNQYSLLILAVTGMTRAHGTIDIFTADGVSYAGPESMDVDPESLPSDSPVRQIYTLEPILSTASDLASPNMTCGPAPASSAPATASVTAGSTISFHYRSGNNGVWPHDVGPVITYMYRCTSADACMPSAGEEGWFKIDQQGMDEKGVWAQAAMMRNESINVVVPSSIPDGDYLVRHEVVTLQNAVNRGQAEFYISCTQVRVKGGSGSLDGAEMVAFPGAYAEDDAGLFVPDLYDHDGKVFPYAFPGPAVLGAFTATPAVAVASPSSSSRVPSTVPTAAAATRTAPAPLSTPVVASCTRRKQSTGRASVRQQRLVQGRFNPASLR</sequence>
<comment type="domain">
    <text evidence="2">Has a modular structure: an endo-beta-1,4-glucanase catalytic module at the N-terminus, a linker rich in serines and threonines, and a C-terminal carbohydrate-binding module (CBM).</text>
</comment>
<keyword evidence="2" id="KW-0136">Cellulose degradation</keyword>
<keyword evidence="7" id="KW-1185">Reference proteome</keyword>
<dbReference type="PANTHER" id="PTHR33353">
    <property type="entry name" value="PUTATIVE (AFU_ORTHOLOGUE AFUA_1G12560)-RELATED"/>
    <property type="match status" value="1"/>
</dbReference>
<dbReference type="GO" id="GO:0008810">
    <property type="term" value="F:cellulase activity"/>
    <property type="evidence" value="ECO:0007669"/>
    <property type="project" value="UniProtKB-UniRule"/>
</dbReference>
<organism evidence="6 7">
    <name type="scientific">Exidia glandulosa HHB12029</name>
    <dbReference type="NCBI Taxonomy" id="1314781"/>
    <lineage>
        <taxon>Eukaryota</taxon>
        <taxon>Fungi</taxon>
        <taxon>Dikarya</taxon>
        <taxon>Basidiomycota</taxon>
        <taxon>Agaricomycotina</taxon>
        <taxon>Agaricomycetes</taxon>
        <taxon>Auriculariales</taxon>
        <taxon>Exidiaceae</taxon>
        <taxon>Exidia</taxon>
    </lineage>
</organism>
<evidence type="ECO:0000256" key="4">
    <source>
        <dbReference type="SAM" id="SignalP"/>
    </source>
</evidence>
<dbReference type="InParanoid" id="A0A165CQS9"/>
<evidence type="ECO:0000313" key="7">
    <source>
        <dbReference type="Proteomes" id="UP000077266"/>
    </source>
</evidence>
<dbReference type="Pfam" id="PF03443">
    <property type="entry name" value="AA9"/>
    <property type="match status" value="1"/>
</dbReference>
<dbReference type="Gene3D" id="2.70.50.70">
    <property type="match status" value="1"/>
</dbReference>
<dbReference type="GO" id="GO:0030248">
    <property type="term" value="F:cellulose binding"/>
    <property type="evidence" value="ECO:0007669"/>
    <property type="project" value="UniProtKB-UniRule"/>
</dbReference>
<gene>
    <name evidence="6" type="ORF">EXIGLDRAFT_843330</name>
</gene>
<evidence type="ECO:0000259" key="5">
    <source>
        <dbReference type="Pfam" id="PF03443"/>
    </source>
</evidence>
<dbReference type="AlphaFoldDB" id="A0A165CQS9"/>
<keyword evidence="2" id="KW-0964">Secreted</keyword>
<feature type="chain" id="PRO_5007856117" description="AA9 family lytic polysaccharide monooxygenase" evidence="4">
    <location>
        <begin position="23"/>
        <end position="329"/>
    </location>
</feature>
<feature type="compositionally biased region" description="Low complexity" evidence="3">
    <location>
        <begin position="269"/>
        <end position="296"/>
    </location>
</feature>
<dbReference type="GO" id="GO:0030245">
    <property type="term" value="P:cellulose catabolic process"/>
    <property type="evidence" value="ECO:0007669"/>
    <property type="project" value="UniProtKB-UniRule"/>
</dbReference>
<dbReference type="InterPro" id="IPR005103">
    <property type="entry name" value="AA9_LPMO"/>
</dbReference>
<dbReference type="EC" id="1.14.99.56" evidence="2"/>
<dbReference type="OrthoDB" id="4849160at2759"/>
<keyword evidence="1 2" id="KW-1015">Disulfide bond</keyword>
<keyword evidence="4" id="KW-0732">Signal</keyword>
<dbReference type="EMBL" id="KV426297">
    <property type="protein sequence ID" value="KZV82922.1"/>
    <property type="molecule type" value="Genomic_DNA"/>
</dbReference>
<evidence type="ECO:0000256" key="1">
    <source>
        <dbReference type="ARBA" id="ARBA00023157"/>
    </source>
</evidence>
<comment type="function">
    <text evidence="2">Lytic polysaccharide monooxygenase (LMPO) that depolymerizes crystalline and amorphous polysaccharides via the oxidation of scissile alpha- or beta-(1-4)-glycosidic bonds, yielding C1 and/or C4 oxidation products. Catalysis by LPMOs requires the reduction of the active-site copper from Cu(II) to Cu(I) by a reducing agent and H(2)O(2) or O(2) as a cosubstrate.</text>
</comment>
<proteinExistence type="predicted"/>
<keyword evidence="2" id="KW-0624">Polysaccharide degradation</keyword>
<keyword evidence="2" id="KW-0119">Carbohydrate metabolism</keyword>
<name>A0A165CQS9_EXIGL</name>
<dbReference type="Proteomes" id="UP000077266">
    <property type="component" value="Unassembled WGS sequence"/>
</dbReference>
<dbReference type="PANTHER" id="PTHR33353:SF32">
    <property type="entry name" value="ENDO-BETA-1,4-GLUCANASE D"/>
    <property type="match status" value="1"/>
</dbReference>